<reference evidence="2" key="1">
    <citation type="journal article" date="2021" name="Mol. Plant Microbe Interact.">
        <title>Complete Genome Sequence of the Plant-Pathogenic Fungus Colletotrichum lupini.</title>
        <authorList>
            <person name="Baroncelli R."/>
            <person name="Pensec F."/>
            <person name="Da Lio D."/>
            <person name="Boufleur T."/>
            <person name="Vicente I."/>
            <person name="Sarrocco S."/>
            <person name="Picot A."/>
            <person name="Baraldi E."/>
            <person name="Sukno S."/>
            <person name="Thon M."/>
            <person name="Le Floch G."/>
        </authorList>
    </citation>
    <scope>NUCLEOTIDE SEQUENCE</scope>
    <source>
        <strain evidence="2">IMI 504893</strain>
    </source>
</reference>
<accession>A0A9Q8SXP8</accession>
<dbReference type="GeneID" id="73344917"/>
<dbReference type="Proteomes" id="UP000830671">
    <property type="component" value="Chromosome 5"/>
</dbReference>
<protein>
    <submittedName>
        <fullName evidence="2">Uncharacterized protein</fullName>
    </submittedName>
</protein>
<dbReference type="AlphaFoldDB" id="A0A9Q8SXP8"/>
<feature type="transmembrane region" description="Helical" evidence="1">
    <location>
        <begin position="63"/>
        <end position="83"/>
    </location>
</feature>
<feature type="transmembrane region" description="Helical" evidence="1">
    <location>
        <begin position="35"/>
        <end position="56"/>
    </location>
</feature>
<keyword evidence="1" id="KW-1133">Transmembrane helix</keyword>
<name>A0A9Q8SXP8_9PEZI</name>
<keyword evidence="3" id="KW-1185">Reference proteome</keyword>
<feature type="transmembrane region" description="Helical" evidence="1">
    <location>
        <begin position="168"/>
        <end position="192"/>
    </location>
</feature>
<dbReference type="EMBL" id="CP019477">
    <property type="protein sequence ID" value="UQC85438.1"/>
    <property type="molecule type" value="Genomic_DNA"/>
</dbReference>
<dbReference type="RefSeq" id="XP_049147052.1">
    <property type="nucleotide sequence ID" value="XM_049289907.1"/>
</dbReference>
<dbReference type="KEGG" id="clup:CLUP02_10936"/>
<evidence type="ECO:0000313" key="2">
    <source>
        <dbReference type="EMBL" id="UQC85438.1"/>
    </source>
</evidence>
<feature type="transmembrane region" description="Helical" evidence="1">
    <location>
        <begin position="95"/>
        <end position="120"/>
    </location>
</feature>
<proteinExistence type="predicted"/>
<keyword evidence="1" id="KW-0812">Transmembrane</keyword>
<gene>
    <name evidence="2" type="ORF">CLUP02_10936</name>
</gene>
<keyword evidence="1" id="KW-0472">Membrane</keyword>
<feature type="transmembrane region" description="Helical" evidence="1">
    <location>
        <begin position="132"/>
        <end position="156"/>
    </location>
</feature>
<evidence type="ECO:0000313" key="3">
    <source>
        <dbReference type="Proteomes" id="UP000830671"/>
    </source>
</evidence>
<sequence>MSSSSPVPLPNSVGMRNTINATFDATPSLPYFEHAWSVLSIIGVFNVFLGLLIIGITSFSKLTVVPIVSSAAGAIANGLYFHAYYDKPYPLAKRAAAAAIGDICWLIQEAGLPFYSFIVLNRLLRGTKRRVFHTVFWSTLVLVTVVKVVIIYYRLLRILREDDSLQSIIIRIHIAYFGLFAVSECVSAYFLLRIFAEVRKSSKEAGLRTSFIRYLMRSTEIRVASLAVAAAIRVITHSLNVWQSSPATRYVDRAAYALGCFFPVIMYVDLLASKLQFTTQTNDPSFASDRPLRGAVSSGKTEE</sequence>
<evidence type="ECO:0000256" key="1">
    <source>
        <dbReference type="SAM" id="Phobius"/>
    </source>
</evidence>
<organism evidence="2 3">
    <name type="scientific">Colletotrichum lupini</name>
    <dbReference type="NCBI Taxonomy" id="145971"/>
    <lineage>
        <taxon>Eukaryota</taxon>
        <taxon>Fungi</taxon>
        <taxon>Dikarya</taxon>
        <taxon>Ascomycota</taxon>
        <taxon>Pezizomycotina</taxon>
        <taxon>Sordariomycetes</taxon>
        <taxon>Hypocreomycetidae</taxon>
        <taxon>Glomerellales</taxon>
        <taxon>Glomerellaceae</taxon>
        <taxon>Colletotrichum</taxon>
        <taxon>Colletotrichum acutatum species complex</taxon>
    </lineage>
</organism>